<dbReference type="GO" id="GO:0050660">
    <property type="term" value="F:flavin adenine dinucleotide binding"/>
    <property type="evidence" value="ECO:0007669"/>
    <property type="project" value="InterPro"/>
</dbReference>
<dbReference type="GO" id="GO:0019287">
    <property type="term" value="P:isopentenyl diphosphate biosynthetic process, mevalonate pathway"/>
    <property type="evidence" value="ECO:0007669"/>
    <property type="project" value="UniProtKB-UniPathway"/>
</dbReference>
<evidence type="ECO:0000256" key="2">
    <source>
        <dbReference type="ARBA" id="ARBA00022630"/>
    </source>
</evidence>
<dbReference type="UniPathway" id="UPA00057">
    <property type="reaction ID" value="UER00099"/>
</dbReference>
<evidence type="ECO:0000259" key="5">
    <source>
        <dbReference type="Pfam" id="PF00156"/>
    </source>
</evidence>
<reference evidence="6" key="2">
    <citation type="submission" date="2020-05" db="EMBL/GenBank/DDBJ databases">
        <authorList>
            <person name="Kim H.-S."/>
            <person name="Proctor R.H."/>
            <person name="Brown D.W."/>
        </authorList>
    </citation>
    <scope>NUCLEOTIDE SEQUENCE</scope>
    <source>
        <strain evidence="6">NRRL 20472</strain>
    </source>
</reference>
<reference evidence="6" key="1">
    <citation type="journal article" date="2020" name="BMC Genomics">
        <title>Correction to: Identification and distribution of gene clusters required for synthesis of sphingolipid metabolism inhibitors in diverse species of the filamentous fungus Fusarium.</title>
        <authorList>
            <person name="Kim H.S."/>
            <person name="Lohmar J.M."/>
            <person name="Busman M."/>
            <person name="Brown D.W."/>
            <person name="Naumann T.A."/>
            <person name="Divon H.H."/>
            <person name="Lysoe E."/>
            <person name="Uhlig S."/>
            <person name="Proctor R.H."/>
        </authorList>
    </citation>
    <scope>NUCLEOTIDE SEQUENCE</scope>
    <source>
        <strain evidence="6">NRRL 20472</strain>
    </source>
</reference>
<evidence type="ECO:0000256" key="3">
    <source>
        <dbReference type="ARBA" id="ARBA00022827"/>
    </source>
</evidence>
<dbReference type="InterPro" id="IPR027417">
    <property type="entry name" value="P-loop_NTPase"/>
</dbReference>
<feature type="domain" description="Phosphoribosyltransferase" evidence="5">
    <location>
        <begin position="583"/>
        <end position="721"/>
    </location>
</feature>
<sequence>MTVRLGARPSVGTGLWLQGGIGHLARLYGLECDAIIGAVMVSVESGQVLCVGCVPDQCQPPDAIRLKDETDLSWVLQGAGTNFGIVISVTFKTYPAQTFSVRDWAVPLDDDNHARLMLRSFDRCIASKVSRDSSADAYLYCDAGQMHLGVTLLQSSSTDGGPNEFPSTLPAVETLLGSEKSSKIVDGVGLFDTEMYISGMHGGHGGGKTSSFKRCVFLKDIGKNTAIDILLAAIHSRPSPLCYFHLLQGGGAVGDKTNDATAFGCREWDFACVVTGVWPRDQDDTTIAHDTVNWVYKIVGNLLPKSLGVYSADLGPNSRDAMLATKAFGPNRRRLASIKHRLDPHNVLAYACPLLTPRLQPKLIVLVKGEHGVGKDYCAEIWDSVFETQDYKSLVVSISDVTKREYAAATGVDLNLLLGDRAYKEQHRKALTAFFREQLRRRPRLAEEHFLDVVYSTVDVEVLLITGMRDEAPVITLSHLVPDSKLLDVRIEASKAVRITRRRCQDEDNDSSYMNGSSAGAKPSVMDYLPSFTFDNDAAGDEAVRVFAMDRLLPYLSEELQQLATMVRSVSDFPRPGIEFRHVLNIGQQPGGLTLCASLLHSLFSGNWEMIDAVICCEAGGFLFASRLEEMVKAPIVPIRGPGKLPPPTISVSKCTSHISSHSSKTSEKETFEMDANAIHKGASVVVVDDVLATGETLLAVLKLLIKADVHAEDVSVMVVVEFPVHRGREFLRGQGFGRVHIQSLLVFGGD</sequence>
<evidence type="ECO:0000256" key="4">
    <source>
        <dbReference type="ARBA" id="ARBA00023002"/>
    </source>
</evidence>
<dbReference type="GO" id="GO:0006695">
    <property type="term" value="P:cholesterol biosynthetic process"/>
    <property type="evidence" value="ECO:0007669"/>
    <property type="project" value="InterPro"/>
</dbReference>
<keyword evidence="2" id="KW-0285">Flavoprotein</keyword>
<comment type="similarity">
    <text evidence="1">Belongs to the oxygen-dependent FAD-linked oxidoreductase family.</text>
</comment>
<dbReference type="PANTHER" id="PTHR42973">
    <property type="entry name" value="BINDING OXIDOREDUCTASE, PUTATIVE (AFU_ORTHOLOGUE AFUA_1G17690)-RELATED"/>
    <property type="match status" value="1"/>
</dbReference>
<dbReference type="InterPro" id="IPR005919">
    <property type="entry name" value="Pmev_kin_anim"/>
</dbReference>
<keyword evidence="7" id="KW-1185">Reference proteome</keyword>
<keyword evidence="4" id="KW-0560">Oxidoreductase</keyword>
<dbReference type="InterPro" id="IPR029057">
    <property type="entry name" value="PRTase-like"/>
</dbReference>
<proteinExistence type="inferred from homology"/>
<dbReference type="AlphaFoldDB" id="A0A8H4X5A9"/>
<dbReference type="Gene3D" id="3.40.50.2020">
    <property type="match status" value="1"/>
</dbReference>
<protein>
    <recommendedName>
        <fullName evidence="5">Phosphoribosyltransferase domain-containing protein</fullName>
    </recommendedName>
</protein>
<keyword evidence="3" id="KW-0274">FAD</keyword>
<dbReference type="SUPFAM" id="SSF56176">
    <property type="entry name" value="FAD-binding/transporter-associated domain-like"/>
    <property type="match status" value="1"/>
</dbReference>
<dbReference type="CDD" id="cd06223">
    <property type="entry name" value="PRTases_typeI"/>
    <property type="match status" value="1"/>
</dbReference>
<name>A0A8H4X5A9_9HYPO</name>
<dbReference type="InterPro" id="IPR016169">
    <property type="entry name" value="FAD-bd_PCMH_sub2"/>
</dbReference>
<dbReference type="SUPFAM" id="SSF53271">
    <property type="entry name" value="PRTase-like"/>
    <property type="match status" value="1"/>
</dbReference>
<evidence type="ECO:0000256" key="1">
    <source>
        <dbReference type="ARBA" id="ARBA00005466"/>
    </source>
</evidence>
<dbReference type="PANTHER" id="PTHR42973:SF25">
    <property type="entry name" value="PHOSPHOMEVALONATE KINASE"/>
    <property type="match status" value="1"/>
</dbReference>
<dbReference type="InterPro" id="IPR036318">
    <property type="entry name" value="FAD-bd_PCMH-like_sf"/>
</dbReference>
<dbReference type="Gene3D" id="3.40.50.300">
    <property type="entry name" value="P-loop containing nucleotide triphosphate hydrolases"/>
    <property type="match status" value="1"/>
</dbReference>
<accession>A0A8H4X5A9</accession>
<dbReference type="Proteomes" id="UP000622797">
    <property type="component" value="Unassembled WGS sequence"/>
</dbReference>
<dbReference type="InterPro" id="IPR050416">
    <property type="entry name" value="FAD-linked_Oxidoreductase"/>
</dbReference>
<dbReference type="GO" id="GO:0016491">
    <property type="term" value="F:oxidoreductase activity"/>
    <property type="evidence" value="ECO:0007669"/>
    <property type="project" value="UniProtKB-KW"/>
</dbReference>
<dbReference type="Pfam" id="PF04275">
    <property type="entry name" value="P-mevalo_kinase"/>
    <property type="match status" value="1"/>
</dbReference>
<dbReference type="GO" id="GO:0004631">
    <property type="term" value="F:phosphomevalonate kinase activity"/>
    <property type="evidence" value="ECO:0007669"/>
    <property type="project" value="InterPro"/>
</dbReference>
<dbReference type="InterPro" id="IPR000836">
    <property type="entry name" value="PRTase_dom"/>
</dbReference>
<organism evidence="6 7">
    <name type="scientific">Fusarium sarcochroum</name>
    <dbReference type="NCBI Taxonomy" id="1208366"/>
    <lineage>
        <taxon>Eukaryota</taxon>
        <taxon>Fungi</taxon>
        <taxon>Dikarya</taxon>
        <taxon>Ascomycota</taxon>
        <taxon>Pezizomycotina</taxon>
        <taxon>Sordariomycetes</taxon>
        <taxon>Hypocreomycetidae</taxon>
        <taxon>Hypocreales</taxon>
        <taxon>Nectriaceae</taxon>
        <taxon>Fusarium</taxon>
        <taxon>Fusarium lateritium species complex</taxon>
    </lineage>
</organism>
<evidence type="ECO:0000313" key="7">
    <source>
        <dbReference type="Proteomes" id="UP000622797"/>
    </source>
</evidence>
<evidence type="ECO:0000313" key="6">
    <source>
        <dbReference type="EMBL" id="KAF4962448.1"/>
    </source>
</evidence>
<gene>
    <name evidence="6" type="ORF">FSARC_9477</name>
</gene>
<dbReference type="Pfam" id="PF00156">
    <property type="entry name" value="Pribosyltran"/>
    <property type="match status" value="1"/>
</dbReference>
<dbReference type="Gene3D" id="3.30.465.10">
    <property type="match status" value="1"/>
</dbReference>
<dbReference type="Gene3D" id="3.40.462.20">
    <property type="match status" value="1"/>
</dbReference>
<dbReference type="GO" id="GO:0005737">
    <property type="term" value="C:cytoplasm"/>
    <property type="evidence" value="ECO:0007669"/>
    <property type="project" value="InterPro"/>
</dbReference>
<comment type="caution">
    <text evidence="6">The sequence shown here is derived from an EMBL/GenBank/DDBJ whole genome shotgun (WGS) entry which is preliminary data.</text>
</comment>
<dbReference type="EMBL" id="JABEXW010000540">
    <property type="protein sequence ID" value="KAF4962448.1"/>
    <property type="molecule type" value="Genomic_DNA"/>
</dbReference>
<dbReference type="OrthoDB" id="363185at2759"/>